<dbReference type="GO" id="GO:0005576">
    <property type="term" value="C:extracellular region"/>
    <property type="evidence" value="ECO:0007669"/>
    <property type="project" value="InterPro"/>
</dbReference>
<dbReference type="Proteomes" id="UP000326198">
    <property type="component" value="Unassembled WGS sequence"/>
</dbReference>
<feature type="compositionally biased region" description="Low complexity" evidence="1">
    <location>
        <begin position="75"/>
        <end position="89"/>
    </location>
</feature>
<accession>A0A5N7AXV9</accession>
<feature type="chain" id="PRO_5024910134" description="Allergen Asp f 4" evidence="2">
    <location>
        <begin position="19"/>
        <end position="359"/>
    </location>
</feature>
<feature type="compositionally biased region" description="Low complexity" evidence="1">
    <location>
        <begin position="124"/>
        <end position="162"/>
    </location>
</feature>
<reference evidence="3 4" key="1">
    <citation type="submission" date="2019-04" db="EMBL/GenBank/DDBJ databases">
        <title>Friends and foes A comparative genomics studyof 23 Aspergillus species from section Flavi.</title>
        <authorList>
            <consortium name="DOE Joint Genome Institute"/>
            <person name="Kjaerbolling I."/>
            <person name="Vesth T."/>
            <person name="Frisvad J.C."/>
            <person name="Nybo J.L."/>
            <person name="Theobald S."/>
            <person name="Kildgaard S."/>
            <person name="Isbrandt T."/>
            <person name="Kuo A."/>
            <person name="Sato A."/>
            <person name="Lyhne E.K."/>
            <person name="Kogle M.E."/>
            <person name="Wiebenga A."/>
            <person name="Kun R.S."/>
            <person name="Lubbers R.J."/>
            <person name="Makela M.R."/>
            <person name="Barry K."/>
            <person name="Chovatia M."/>
            <person name="Clum A."/>
            <person name="Daum C."/>
            <person name="Haridas S."/>
            <person name="He G."/>
            <person name="LaButti K."/>
            <person name="Lipzen A."/>
            <person name="Mondo S."/>
            <person name="Riley R."/>
            <person name="Salamov A."/>
            <person name="Simmons B.A."/>
            <person name="Magnuson J.K."/>
            <person name="Henrissat B."/>
            <person name="Mortensen U.H."/>
            <person name="Larsen T.O."/>
            <person name="Devries R.P."/>
            <person name="Grigoriev I.V."/>
            <person name="Machida M."/>
            <person name="Baker S.E."/>
            <person name="Andersen M.R."/>
        </authorList>
    </citation>
    <scope>NUCLEOTIDE SEQUENCE [LARGE SCALE GENOMIC DNA]</scope>
    <source>
        <strain evidence="3 4">IBT 29228</strain>
    </source>
</reference>
<feature type="compositionally biased region" description="Basic residues" evidence="1">
    <location>
        <begin position="21"/>
        <end position="31"/>
    </location>
</feature>
<dbReference type="PANTHER" id="PTHR42039:SF1">
    <property type="entry name" value="PUTATIVE (AFU_ORTHOLOGUE AFUA_3G02940)-RELATED"/>
    <property type="match status" value="1"/>
</dbReference>
<dbReference type="PANTHER" id="PTHR42039">
    <property type="entry name" value="PUTATIVE (AFU_ORTHOLOGUE AFUA_3G02940)-RELATED"/>
    <property type="match status" value="1"/>
</dbReference>
<feature type="region of interest" description="Disordered" evidence="1">
    <location>
        <begin position="21"/>
        <end position="40"/>
    </location>
</feature>
<feature type="region of interest" description="Disordered" evidence="1">
    <location>
        <begin position="124"/>
        <end position="169"/>
    </location>
</feature>
<feature type="region of interest" description="Disordered" evidence="1">
    <location>
        <begin position="65"/>
        <end position="89"/>
    </location>
</feature>
<gene>
    <name evidence="3" type="ORF">BDV26DRAFT_34447</name>
</gene>
<dbReference type="AlphaFoldDB" id="A0A5N7AXV9"/>
<keyword evidence="2" id="KW-0732">Signal</keyword>
<evidence type="ECO:0000313" key="3">
    <source>
        <dbReference type="EMBL" id="KAE8374687.1"/>
    </source>
</evidence>
<dbReference type="GO" id="GO:0019863">
    <property type="term" value="F:IgE binding"/>
    <property type="evidence" value="ECO:0007669"/>
    <property type="project" value="InterPro"/>
</dbReference>
<dbReference type="OrthoDB" id="118256at2759"/>
<evidence type="ECO:0000256" key="1">
    <source>
        <dbReference type="SAM" id="MobiDB-lite"/>
    </source>
</evidence>
<evidence type="ECO:0008006" key="5">
    <source>
        <dbReference type="Google" id="ProtNLM"/>
    </source>
</evidence>
<protein>
    <recommendedName>
        <fullName evidence="5">Allergen Asp f 4</fullName>
    </recommendedName>
</protein>
<dbReference type="EMBL" id="ML736278">
    <property type="protein sequence ID" value="KAE8374687.1"/>
    <property type="molecule type" value="Genomic_DNA"/>
</dbReference>
<proteinExistence type="predicted"/>
<dbReference type="InterPro" id="IPR038903">
    <property type="entry name" value="Allergen_Asp_f_4"/>
</dbReference>
<sequence length="359" mass="37136">MQWKSLLLFVAIADSGLARLHGHQRRHKHHPAHPDLPGPEADLKARDVEVKTVIDLDVVTVTTTVTGQPGPKARAPASSSTTTVTETPAEVTPVEIHEDVVSIGVAASVGVSVAVSAATSAESTAVASTTAAASTTVSGGSTSWTSTPSSGEFSTSGFGTRTNSSGSGVEYSGNVGSPWGSNIIEVSSSIAYQYQYVVQFTGSNTEDWIVVIWNKIGPDGKMDGWYGHSALNFTLAAGETKYVAFDEDSQGGWGAAKGSSLPTDDYGGYSCTWGEFDFGSTINDGWSGWDVSAIQAQAAGQTVQGMKICNYNGETCSTITSGASTVTNAYTKSEASVDGIGGSLNTESVRLAAVLDYSA</sequence>
<feature type="signal peptide" evidence="2">
    <location>
        <begin position="1"/>
        <end position="18"/>
    </location>
</feature>
<evidence type="ECO:0000256" key="2">
    <source>
        <dbReference type="SAM" id="SignalP"/>
    </source>
</evidence>
<keyword evidence="4" id="KW-1185">Reference proteome</keyword>
<organism evidence="3 4">
    <name type="scientific">Aspergillus bertholletiae</name>
    <dbReference type="NCBI Taxonomy" id="1226010"/>
    <lineage>
        <taxon>Eukaryota</taxon>
        <taxon>Fungi</taxon>
        <taxon>Dikarya</taxon>
        <taxon>Ascomycota</taxon>
        <taxon>Pezizomycotina</taxon>
        <taxon>Eurotiomycetes</taxon>
        <taxon>Eurotiomycetidae</taxon>
        <taxon>Eurotiales</taxon>
        <taxon>Aspergillaceae</taxon>
        <taxon>Aspergillus</taxon>
        <taxon>Aspergillus subgen. Circumdati</taxon>
    </lineage>
</organism>
<evidence type="ECO:0000313" key="4">
    <source>
        <dbReference type="Proteomes" id="UP000326198"/>
    </source>
</evidence>
<name>A0A5N7AXV9_9EURO</name>
<dbReference type="Pfam" id="PF25312">
    <property type="entry name" value="Allergen_Asp_f_4"/>
    <property type="match status" value="1"/>
</dbReference>